<accession>A0A9P0AXM4</accession>
<evidence type="ECO:0000256" key="1">
    <source>
        <dbReference type="SAM" id="MobiDB-lite"/>
    </source>
</evidence>
<keyword evidence="3" id="KW-1185">Reference proteome</keyword>
<dbReference type="EMBL" id="OV121133">
    <property type="protein sequence ID" value="CAH0551860.1"/>
    <property type="molecule type" value="Genomic_DNA"/>
</dbReference>
<proteinExistence type="predicted"/>
<dbReference type="Proteomes" id="UP001154078">
    <property type="component" value="Chromosome 2"/>
</dbReference>
<evidence type="ECO:0000313" key="3">
    <source>
        <dbReference type="Proteomes" id="UP001154078"/>
    </source>
</evidence>
<organism evidence="2 3">
    <name type="scientific">Brassicogethes aeneus</name>
    <name type="common">Rape pollen beetle</name>
    <name type="synonym">Meligethes aeneus</name>
    <dbReference type="NCBI Taxonomy" id="1431903"/>
    <lineage>
        <taxon>Eukaryota</taxon>
        <taxon>Metazoa</taxon>
        <taxon>Ecdysozoa</taxon>
        <taxon>Arthropoda</taxon>
        <taxon>Hexapoda</taxon>
        <taxon>Insecta</taxon>
        <taxon>Pterygota</taxon>
        <taxon>Neoptera</taxon>
        <taxon>Endopterygota</taxon>
        <taxon>Coleoptera</taxon>
        <taxon>Polyphaga</taxon>
        <taxon>Cucujiformia</taxon>
        <taxon>Nitidulidae</taxon>
        <taxon>Meligethinae</taxon>
        <taxon>Brassicogethes</taxon>
    </lineage>
</organism>
<evidence type="ECO:0000313" key="2">
    <source>
        <dbReference type="EMBL" id="CAH0551860.1"/>
    </source>
</evidence>
<reference evidence="2" key="1">
    <citation type="submission" date="2021-12" db="EMBL/GenBank/DDBJ databases">
        <authorList>
            <person name="King R."/>
        </authorList>
    </citation>
    <scope>NUCLEOTIDE SEQUENCE</scope>
</reference>
<gene>
    <name evidence="2" type="ORF">MELIAE_LOCUS4383</name>
</gene>
<sequence length="77" mass="8476">MAKKLQPQNTGINGIGICIPIFLVYSKLISVDSSGSATQLHYLTRLKSVPTPNNRFHQQQGITRMQSSQKTTKTCAV</sequence>
<feature type="region of interest" description="Disordered" evidence="1">
    <location>
        <begin position="51"/>
        <end position="77"/>
    </location>
</feature>
<dbReference type="OrthoDB" id="5953793at2759"/>
<dbReference type="AlphaFoldDB" id="A0A9P0AXM4"/>
<name>A0A9P0AXM4_BRAAE</name>
<protein>
    <submittedName>
        <fullName evidence="2">Uncharacterized protein</fullName>
    </submittedName>
</protein>